<protein>
    <submittedName>
        <fullName evidence="2">Uncharacterized protein</fullName>
    </submittedName>
</protein>
<organism evidence="2 3">
    <name type="scientific">Aurantiacibacter zhengii</name>
    <dbReference type="NCBI Taxonomy" id="2307003"/>
    <lineage>
        <taxon>Bacteria</taxon>
        <taxon>Pseudomonadati</taxon>
        <taxon>Pseudomonadota</taxon>
        <taxon>Alphaproteobacteria</taxon>
        <taxon>Sphingomonadales</taxon>
        <taxon>Erythrobacteraceae</taxon>
        <taxon>Aurantiacibacter</taxon>
    </lineage>
</organism>
<sequence>MEVKMGVQITLFKALKEAKVSGENAEKVVSELEEYIAMKITEANAELIAEVKSLRTDVATNRWVLGLIGVIIAIGSATGGYIAAV</sequence>
<evidence type="ECO:0000313" key="2">
    <source>
        <dbReference type="EMBL" id="RIV84234.1"/>
    </source>
</evidence>
<keyword evidence="1" id="KW-1133">Transmembrane helix</keyword>
<dbReference type="Proteomes" id="UP000286576">
    <property type="component" value="Unassembled WGS sequence"/>
</dbReference>
<accession>A0A418NPN0</accession>
<evidence type="ECO:0000256" key="1">
    <source>
        <dbReference type="SAM" id="Phobius"/>
    </source>
</evidence>
<evidence type="ECO:0000313" key="3">
    <source>
        <dbReference type="Proteomes" id="UP000286576"/>
    </source>
</evidence>
<dbReference type="AlphaFoldDB" id="A0A418NPN0"/>
<reference evidence="2 3" key="1">
    <citation type="submission" date="2018-08" db="EMBL/GenBank/DDBJ databases">
        <title>Erythrobacter zhengii sp.nov., a bacterium isolated from deep-sea sediment.</title>
        <authorList>
            <person name="Fang C."/>
            <person name="Wu Y.-H."/>
            <person name="Sun C."/>
            <person name="Wang H."/>
            <person name="Cheng H."/>
            <person name="Meng F.-X."/>
            <person name="Wang C.-S."/>
            <person name="Xu X.-W."/>
        </authorList>
    </citation>
    <scope>NUCLEOTIDE SEQUENCE [LARGE SCALE GENOMIC DNA]</scope>
    <source>
        <strain evidence="2 3">V18</strain>
    </source>
</reference>
<keyword evidence="1" id="KW-0472">Membrane</keyword>
<gene>
    <name evidence="2" type="ORF">D2V07_14590</name>
</gene>
<keyword evidence="1" id="KW-0812">Transmembrane</keyword>
<keyword evidence="3" id="KW-1185">Reference proteome</keyword>
<comment type="caution">
    <text evidence="2">The sequence shown here is derived from an EMBL/GenBank/DDBJ whole genome shotgun (WGS) entry which is preliminary data.</text>
</comment>
<dbReference type="EMBL" id="QXFL01000007">
    <property type="protein sequence ID" value="RIV84234.1"/>
    <property type="molecule type" value="Genomic_DNA"/>
</dbReference>
<proteinExistence type="predicted"/>
<name>A0A418NPN0_9SPHN</name>
<feature type="transmembrane region" description="Helical" evidence="1">
    <location>
        <begin position="63"/>
        <end position="84"/>
    </location>
</feature>